<evidence type="ECO:0000313" key="2">
    <source>
        <dbReference type="Proteomes" id="UP001242732"/>
    </source>
</evidence>
<accession>A0ABY9AK35</accession>
<dbReference type="GeneID" id="79792950"/>
<gene>
    <name evidence="1" type="ORF">QRO08_14430</name>
</gene>
<reference evidence="1 2" key="1">
    <citation type="submission" date="2023-06" db="EMBL/GenBank/DDBJ databases">
        <authorList>
            <person name="Ham H."/>
            <person name="Park D.S."/>
        </authorList>
    </citation>
    <scope>NUCLEOTIDE SEQUENCE [LARGE SCALE GENOMIC DNA]</scope>
    <source>
        <strain evidence="1 2">KACC 17005</strain>
    </source>
</reference>
<dbReference type="EMBL" id="CP127363">
    <property type="protein sequence ID" value="WIY47045.1"/>
    <property type="molecule type" value="Genomic_DNA"/>
</dbReference>
<sequence>MNTLQIFEQDWPNDADVASLCAAVHVFLEHARPQDHYTFAQIRSAVGAENDGKLAQALLYMSSPRLKLIKFIFFKTYGEEIVEIEPNEDGEFIDEYSGDELSSDDLLTGFERGSYYSKQKSVT</sequence>
<dbReference type="RefSeq" id="WP_133246113.1">
    <property type="nucleotide sequence ID" value="NZ_CP023687.1"/>
</dbReference>
<organism evidence="1 2">
    <name type="scientific">Paracidovorax citrulli</name>
    <name type="common">Acidovorax citrulli</name>
    <dbReference type="NCBI Taxonomy" id="80869"/>
    <lineage>
        <taxon>Bacteria</taxon>
        <taxon>Pseudomonadati</taxon>
        <taxon>Pseudomonadota</taxon>
        <taxon>Betaproteobacteria</taxon>
        <taxon>Burkholderiales</taxon>
        <taxon>Comamonadaceae</taxon>
        <taxon>Paracidovorax</taxon>
    </lineage>
</organism>
<keyword evidence="2" id="KW-1185">Reference proteome</keyword>
<proteinExistence type="predicted"/>
<evidence type="ECO:0000313" key="1">
    <source>
        <dbReference type="EMBL" id="WIY47045.1"/>
    </source>
</evidence>
<name>A0ABY9AK35_PARCI</name>
<protein>
    <submittedName>
        <fullName evidence="1">Uncharacterized protein</fullName>
    </submittedName>
</protein>
<dbReference type="Proteomes" id="UP001242732">
    <property type="component" value="Chromosome"/>
</dbReference>